<feature type="region of interest" description="Disordered" evidence="1">
    <location>
        <begin position="74"/>
        <end position="101"/>
    </location>
</feature>
<accession>A0A4Y2E548</accession>
<keyword evidence="3" id="KW-1185">Reference proteome</keyword>
<gene>
    <name evidence="2" type="ORF">AVEN_181560_1</name>
</gene>
<reference evidence="2 3" key="1">
    <citation type="journal article" date="2019" name="Sci. Rep.">
        <title>Orb-weaving spider Araneus ventricosus genome elucidates the spidroin gene catalogue.</title>
        <authorList>
            <person name="Kono N."/>
            <person name="Nakamura H."/>
            <person name="Ohtoshi R."/>
            <person name="Moran D.A.P."/>
            <person name="Shinohara A."/>
            <person name="Yoshida Y."/>
            <person name="Fujiwara M."/>
            <person name="Mori M."/>
            <person name="Tomita M."/>
            <person name="Arakawa K."/>
        </authorList>
    </citation>
    <scope>NUCLEOTIDE SEQUENCE [LARGE SCALE GENOMIC DNA]</scope>
</reference>
<evidence type="ECO:0000313" key="2">
    <source>
        <dbReference type="EMBL" id="GBM23436.1"/>
    </source>
</evidence>
<dbReference type="Proteomes" id="UP000499080">
    <property type="component" value="Unassembled WGS sequence"/>
</dbReference>
<sequence length="116" mass="13425">MVKKRIGSFSCAKDYEQPGRQSDFLQCLPSKLSIMEWPSRLVAMRSFHDRSRSSRDRSPIYLHTKSRSLKQVVIHQGKSENGRTKHGQEGENEQLPLVPSLEQPRRSLTLLHCSRH</sequence>
<organism evidence="2 3">
    <name type="scientific">Araneus ventricosus</name>
    <name type="common">Orbweaver spider</name>
    <name type="synonym">Epeira ventricosa</name>
    <dbReference type="NCBI Taxonomy" id="182803"/>
    <lineage>
        <taxon>Eukaryota</taxon>
        <taxon>Metazoa</taxon>
        <taxon>Ecdysozoa</taxon>
        <taxon>Arthropoda</taxon>
        <taxon>Chelicerata</taxon>
        <taxon>Arachnida</taxon>
        <taxon>Araneae</taxon>
        <taxon>Araneomorphae</taxon>
        <taxon>Entelegynae</taxon>
        <taxon>Araneoidea</taxon>
        <taxon>Araneidae</taxon>
        <taxon>Araneus</taxon>
    </lineage>
</organism>
<evidence type="ECO:0000313" key="3">
    <source>
        <dbReference type="Proteomes" id="UP000499080"/>
    </source>
</evidence>
<dbReference type="AlphaFoldDB" id="A0A4Y2E548"/>
<name>A0A4Y2E548_ARAVE</name>
<proteinExistence type="predicted"/>
<protein>
    <submittedName>
        <fullName evidence="2">Uncharacterized protein</fullName>
    </submittedName>
</protein>
<comment type="caution">
    <text evidence="2">The sequence shown here is derived from an EMBL/GenBank/DDBJ whole genome shotgun (WGS) entry which is preliminary data.</text>
</comment>
<feature type="compositionally biased region" description="Basic and acidic residues" evidence="1">
    <location>
        <begin position="77"/>
        <end position="89"/>
    </location>
</feature>
<dbReference type="EMBL" id="BGPR01000498">
    <property type="protein sequence ID" value="GBM23436.1"/>
    <property type="molecule type" value="Genomic_DNA"/>
</dbReference>
<evidence type="ECO:0000256" key="1">
    <source>
        <dbReference type="SAM" id="MobiDB-lite"/>
    </source>
</evidence>